<evidence type="ECO:0000256" key="1">
    <source>
        <dbReference type="SAM" id="Phobius"/>
    </source>
</evidence>
<reference evidence="3" key="1">
    <citation type="submission" date="2021-12" db="EMBL/GenBank/DDBJ databases">
        <authorList>
            <person name="Rodrigo-Torres L."/>
            <person name="Arahal R. D."/>
            <person name="Lucena T."/>
        </authorList>
    </citation>
    <scope>NUCLEOTIDE SEQUENCE</scope>
    <source>
        <strain evidence="3">CECT 8226</strain>
    </source>
</reference>
<dbReference type="EMBL" id="CAKLCM010000002">
    <property type="protein sequence ID" value="CAH0526132.1"/>
    <property type="molecule type" value="Genomic_DNA"/>
</dbReference>
<gene>
    <name evidence="3" type="ORF">VHP8226_01606</name>
</gene>
<feature type="domain" description="DUF1468" evidence="2">
    <location>
        <begin position="10"/>
        <end position="142"/>
    </location>
</feature>
<evidence type="ECO:0000259" key="2">
    <source>
        <dbReference type="Pfam" id="PF07331"/>
    </source>
</evidence>
<evidence type="ECO:0000313" key="3">
    <source>
        <dbReference type="EMBL" id="CAH0526132.1"/>
    </source>
</evidence>
<proteinExistence type="predicted"/>
<dbReference type="Pfam" id="PF07331">
    <property type="entry name" value="TctB"/>
    <property type="match status" value="1"/>
</dbReference>
<comment type="caution">
    <text evidence="3">The sequence shown here is derived from an EMBL/GenBank/DDBJ whole genome shotgun (WGS) entry which is preliminary data.</text>
</comment>
<dbReference type="RefSeq" id="WP_237484546.1">
    <property type="nucleotide sequence ID" value="NZ_CAKLCM010000002.1"/>
</dbReference>
<feature type="transmembrane region" description="Helical" evidence="1">
    <location>
        <begin position="117"/>
        <end position="141"/>
    </location>
</feature>
<feature type="transmembrane region" description="Helical" evidence="1">
    <location>
        <begin position="39"/>
        <end position="58"/>
    </location>
</feature>
<keyword evidence="1" id="KW-0472">Membrane</keyword>
<name>A0ABM8ZIB5_9VIBR</name>
<accession>A0ABM8ZIB5</accession>
<organism evidence="3 4">
    <name type="scientific">Vibrio hippocampi</name>
    <dbReference type="NCBI Taxonomy" id="654686"/>
    <lineage>
        <taxon>Bacteria</taxon>
        <taxon>Pseudomonadati</taxon>
        <taxon>Pseudomonadota</taxon>
        <taxon>Gammaproteobacteria</taxon>
        <taxon>Vibrionales</taxon>
        <taxon>Vibrionaceae</taxon>
        <taxon>Vibrio</taxon>
    </lineage>
</organism>
<keyword evidence="1" id="KW-1133">Transmembrane helix</keyword>
<keyword evidence="1" id="KW-0812">Transmembrane</keyword>
<sequence length="147" mass="16581">MINRNMIFPSLIIVISAIVLVIISQFAEPRFQDASVDAKFFPTAIAIIQILICIALIVQVRIKKLAANQQPIFSKMAAFGVGFLIAYAVLISVIGYLYASLVAFTAYLIFFKVKKPLFYAVAWAFVFCVYYLFGEVFYIALPEGYFY</sequence>
<keyword evidence="4" id="KW-1185">Reference proteome</keyword>
<feature type="transmembrane region" description="Helical" evidence="1">
    <location>
        <begin position="78"/>
        <end position="111"/>
    </location>
</feature>
<protein>
    <recommendedName>
        <fullName evidence="2">DUF1468 domain-containing protein</fullName>
    </recommendedName>
</protein>
<evidence type="ECO:0000313" key="4">
    <source>
        <dbReference type="Proteomes" id="UP000838160"/>
    </source>
</evidence>
<dbReference type="InterPro" id="IPR009936">
    <property type="entry name" value="DUF1468"/>
</dbReference>
<feature type="transmembrane region" description="Helical" evidence="1">
    <location>
        <begin position="7"/>
        <end position="27"/>
    </location>
</feature>
<dbReference type="Proteomes" id="UP000838160">
    <property type="component" value="Unassembled WGS sequence"/>
</dbReference>